<keyword evidence="1" id="KW-0808">Transferase</keyword>
<dbReference type="EMBL" id="BBMN01000001">
    <property type="protein sequence ID" value="GAL03200.1"/>
    <property type="molecule type" value="Genomic_DNA"/>
</dbReference>
<comment type="caution">
    <text evidence="1">The sequence shown here is derived from an EMBL/GenBank/DDBJ whole genome shotgun (WGS) entry which is preliminary data.</text>
</comment>
<reference evidence="1 2" key="1">
    <citation type="journal article" date="2014" name="Genome Announc.">
        <title>Draft Genome Sequences of Two Vibrionaceae Species, Vibrio ponticus C121 and Photobacterium aphoticum C119, Isolated as Coral Reef Microbiota.</title>
        <authorList>
            <person name="Al-saari N."/>
            <person name="Meirelles P.M."/>
            <person name="Mino S."/>
            <person name="Suda W."/>
            <person name="Oshima K."/>
            <person name="Hattori M."/>
            <person name="Ohkuma M."/>
            <person name="Thompson F.L."/>
            <person name="Gomez-Gil B."/>
            <person name="Sawabe T."/>
            <person name="Sawabe T."/>
        </authorList>
    </citation>
    <scope>NUCLEOTIDE SEQUENCE [LARGE SCALE GENOMIC DNA]</scope>
    <source>
        <strain evidence="1 2">JCM 19237</strain>
    </source>
</reference>
<dbReference type="Gene3D" id="3.40.50.150">
    <property type="entry name" value="Vaccinia Virus protein VP39"/>
    <property type="match status" value="1"/>
</dbReference>
<sequence>MHAFDINADAIALCKTRFAEQDDHSPNDKRFNIRVSQASFESFRYPPCSIIIANNSLFFAEPSTFAITWQRMTACLVSGGIFAGDFMGINDSWAHDYPTPISAFSRSQVEALLEGFDILTFHERDELGKTMIGHEKHWHIFSVMAIKR</sequence>
<dbReference type="eggNOG" id="COG4106">
    <property type="taxonomic scope" value="Bacteria"/>
</dbReference>
<dbReference type="Proteomes" id="UP000029227">
    <property type="component" value="Unassembled WGS sequence"/>
</dbReference>
<dbReference type="InterPro" id="IPR029063">
    <property type="entry name" value="SAM-dependent_MTases_sf"/>
</dbReference>
<dbReference type="AlphaFoldDB" id="A0A090QJ82"/>
<dbReference type="GO" id="GO:0008168">
    <property type="term" value="F:methyltransferase activity"/>
    <property type="evidence" value="ECO:0007669"/>
    <property type="project" value="UniProtKB-KW"/>
</dbReference>
<organism evidence="1 2">
    <name type="scientific">Photobacterium aphoticum</name>
    <dbReference type="NCBI Taxonomy" id="754436"/>
    <lineage>
        <taxon>Bacteria</taxon>
        <taxon>Pseudomonadati</taxon>
        <taxon>Pseudomonadota</taxon>
        <taxon>Gammaproteobacteria</taxon>
        <taxon>Vibrionales</taxon>
        <taxon>Vibrionaceae</taxon>
        <taxon>Photobacterium</taxon>
    </lineage>
</organism>
<name>A0A090QJ82_9GAMM</name>
<evidence type="ECO:0000313" key="2">
    <source>
        <dbReference type="Proteomes" id="UP000029227"/>
    </source>
</evidence>
<dbReference type="SUPFAM" id="SSF53335">
    <property type="entry name" value="S-adenosyl-L-methionine-dependent methyltransferases"/>
    <property type="match status" value="1"/>
</dbReference>
<keyword evidence="1" id="KW-0489">Methyltransferase</keyword>
<gene>
    <name evidence="1" type="ORF">JCM19237_6093</name>
</gene>
<protein>
    <submittedName>
        <fullName evidence="1">SAM-dependent methyltransferase</fullName>
    </submittedName>
</protein>
<evidence type="ECO:0000313" key="1">
    <source>
        <dbReference type="EMBL" id="GAL03200.1"/>
    </source>
</evidence>
<accession>A0A090QJ82</accession>
<proteinExistence type="predicted"/>
<dbReference type="GO" id="GO:0032259">
    <property type="term" value="P:methylation"/>
    <property type="evidence" value="ECO:0007669"/>
    <property type="project" value="UniProtKB-KW"/>
</dbReference>
<dbReference type="STRING" id="754436.JCM19237_6093"/>